<reference evidence="2" key="1">
    <citation type="journal article" date="2019" name="Int. J. Syst. Evol. Microbiol.">
        <title>The Global Catalogue of Microorganisms (GCM) 10K type strain sequencing project: providing services to taxonomists for standard genome sequencing and annotation.</title>
        <authorList>
            <consortium name="The Broad Institute Genomics Platform"/>
            <consortium name="The Broad Institute Genome Sequencing Center for Infectious Disease"/>
            <person name="Wu L."/>
            <person name="Ma J."/>
        </authorList>
    </citation>
    <scope>NUCLEOTIDE SEQUENCE [LARGE SCALE GENOMIC DNA]</scope>
    <source>
        <strain evidence="2">CCM 7043</strain>
    </source>
</reference>
<evidence type="ECO:0000313" key="2">
    <source>
        <dbReference type="Proteomes" id="UP001597114"/>
    </source>
</evidence>
<proteinExistence type="predicted"/>
<name>A0ABW4F532_9PSEU</name>
<comment type="caution">
    <text evidence="1">The sequence shown here is derived from an EMBL/GenBank/DDBJ whole genome shotgun (WGS) entry which is preliminary data.</text>
</comment>
<accession>A0ABW4F532</accession>
<dbReference type="RefSeq" id="WP_344730186.1">
    <property type="nucleotide sequence ID" value="NZ_BAAAUS010000065.1"/>
</dbReference>
<evidence type="ECO:0000313" key="1">
    <source>
        <dbReference type="EMBL" id="MFD1521384.1"/>
    </source>
</evidence>
<dbReference type="EMBL" id="JBHUCO010000033">
    <property type="protein sequence ID" value="MFD1521384.1"/>
    <property type="molecule type" value="Genomic_DNA"/>
</dbReference>
<sequence>MTRIEVLDFVADAFVGESVDRAALLRTARAAHARPELLRLLEQLPEFEVTELDQLWTVLDVPEDLSAIDET</sequence>
<organism evidence="1 2">
    <name type="scientific">Pseudonocardia yunnanensis</name>
    <dbReference type="NCBI Taxonomy" id="58107"/>
    <lineage>
        <taxon>Bacteria</taxon>
        <taxon>Bacillati</taxon>
        <taxon>Actinomycetota</taxon>
        <taxon>Actinomycetes</taxon>
        <taxon>Pseudonocardiales</taxon>
        <taxon>Pseudonocardiaceae</taxon>
        <taxon>Pseudonocardia</taxon>
    </lineage>
</organism>
<dbReference type="Proteomes" id="UP001597114">
    <property type="component" value="Unassembled WGS sequence"/>
</dbReference>
<protein>
    <submittedName>
        <fullName evidence="1">DUF2795 domain-containing protein</fullName>
    </submittedName>
</protein>
<gene>
    <name evidence="1" type="ORF">ACFSJD_28060</name>
</gene>
<keyword evidence="2" id="KW-1185">Reference proteome</keyword>